<reference evidence="1" key="1">
    <citation type="submission" date="2024-12" db="EMBL/GenBank/DDBJ databases">
        <title>Comparative genomics and development of molecular markers within Purpureocillium lilacinum and among Purpureocillium species.</title>
        <authorList>
            <person name="Yeh Z.-Y."/>
            <person name="Ni N.-T."/>
            <person name="Lo P.-H."/>
            <person name="Mushyakhwo K."/>
            <person name="Lin C.-F."/>
            <person name="Nai Y.-S."/>
        </authorList>
    </citation>
    <scope>NUCLEOTIDE SEQUENCE</scope>
    <source>
        <strain evidence="1">NCHU-NPUST-175</strain>
    </source>
</reference>
<accession>A0ACC4DJP6</accession>
<protein>
    <submittedName>
        <fullName evidence="1">Uncharacterized protein</fullName>
    </submittedName>
</protein>
<sequence>MSPHAMDGQPGTGPVARDLRIAIIGAGMGGLGCALALAKKGFSDVHVYEDASGLGFVGAGIQLAPNLVRVLDRLGCWQGIEAEATDIVETSIRGRQKTATQLLQLKMNLDLR</sequence>
<evidence type="ECO:0000313" key="1">
    <source>
        <dbReference type="EMBL" id="KAL3956596.1"/>
    </source>
</evidence>
<proteinExistence type="predicted"/>
<keyword evidence="2" id="KW-1185">Reference proteome</keyword>
<evidence type="ECO:0000313" key="2">
    <source>
        <dbReference type="Proteomes" id="UP001638806"/>
    </source>
</evidence>
<organism evidence="1 2">
    <name type="scientific">Purpureocillium lilacinum</name>
    <name type="common">Paecilomyces lilacinus</name>
    <dbReference type="NCBI Taxonomy" id="33203"/>
    <lineage>
        <taxon>Eukaryota</taxon>
        <taxon>Fungi</taxon>
        <taxon>Dikarya</taxon>
        <taxon>Ascomycota</taxon>
        <taxon>Pezizomycotina</taxon>
        <taxon>Sordariomycetes</taxon>
        <taxon>Hypocreomycetidae</taxon>
        <taxon>Hypocreales</taxon>
        <taxon>Ophiocordycipitaceae</taxon>
        <taxon>Purpureocillium</taxon>
    </lineage>
</organism>
<comment type="caution">
    <text evidence="1">The sequence shown here is derived from an EMBL/GenBank/DDBJ whole genome shotgun (WGS) entry which is preliminary data.</text>
</comment>
<name>A0ACC4DJP6_PURLI</name>
<gene>
    <name evidence="1" type="ORF">ACCO45_009442</name>
</gene>
<dbReference type="Proteomes" id="UP001638806">
    <property type="component" value="Unassembled WGS sequence"/>
</dbReference>
<dbReference type="EMBL" id="JBGNUJ010000008">
    <property type="protein sequence ID" value="KAL3956596.1"/>
    <property type="molecule type" value="Genomic_DNA"/>
</dbReference>